<gene>
    <name evidence="9" type="ORF">DKX38_000976</name>
</gene>
<evidence type="ECO:0000256" key="7">
    <source>
        <dbReference type="SAM" id="MobiDB-lite"/>
    </source>
</evidence>
<feature type="coiled-coil region" evidence="6">
    <location>
        <begin position="312"/>
        <end position="339"/>
    </location>
</feature>
<keyword evidence="10" id="KW-1185">Reference proteome</keyword>
<dbReference type="GO" id="GO:0006355">
    <property type="term" value="P:regulation of DNA-templated transcription"/>
    <property type="evidence" value="ECO:0007669"/>
    <property type="project" value="UniProtKB-ARBA"/>
</dbReference>
<evidence type="ECO:0000256" key="4">
    <source>
        <dbReference type="ARBA" id="ARBA00023163"/>
    </source>
</evidence>
<feature type="compositionally biased region" description="Acidic residues" evidence="7">
    <location>
        <begin position="232"/>
        <end position="245"/>
    </location>
</feature>
<dbReference type="PANTHER" id="PTHR21654:SF84">
    <property type="entry name" value="SI:DKEY-66I24.7"/>
    <property type="match status" value="1"/>
</dbReference>
<evidence type="ECO:0000256" key="6">
    <source>
        <dbReference type="SAM" id="Coils"/>
    </source>
</evidence>
<keyword evidence="5" id="KW-0539">Nucleus</keyword>
<keyword evidence="4" id="KW-0804">Transcription</keyword>
<proteinExistence type="predicted"/>
<comment type="subcellular location">
    <subcellularLocation>
        <location evidence="1">Nucleus</location>
    </subcellularLocation>
</comment>
<evidence type="ECO:0000313" key="9">
    <source>
        <dbReference type="EMBL" id="KAB5573782.1"/>
    </source>
</evidence>
<dbReference type="EMBL" id="VDCV01000001">
    <property type="protein sequence ID" value="KAB5573782.1"/>
    <property type="molecule type" value="Genomic_DNA"/>
</dbReference>
<accession>A0A5N5P2E4</accession>
<sequence>MFSGGGEGDTGLGRINMMPTAAMLSPSAEVSPRGPPQQQPQWGLQETKEFIGIRAELEKDFTVTKRNKTLWEIVSAKMREKGYRRTPEQCKCKWKNLVNRYKIFNNSSYKFLYLSDLEPTCALLLIFAEGYGHEGIGLTAVRESYANSKLAAVDLCVLVRLIFTMEHLISFSNGKETSDPETGRQCPFFEELHAVFTERAKNMQRLFLESEAGSTQSRKKVKKTSGDRSSDEFSEEEDEDDDDSEEEKKPVKSNSRKRKVEKIKVEKSPRASSSTGGGIQEMLKEFLQQQQKMEMQWREMMERRSHERQLFEQEWRQSMEKLERERLMIEQAWRDKEEQRRIREESRAERRDALLTTLLNKLIRLSRKEVCIVGEE</sequence>
<dbReference type="PROSITE" id="PS50090">
    <property type="entry name" value="MYB_LIKE"/>
    <property type="match status" value="1"/>
</dbReference>
<dbReference type="InterPro" id="IPR044822">
    <property type="entry name" value="Myb_DNA-bind_4"/>
</dbReference>
<keyword evidence="2" id="KW-0805">Transcription regulation</keyword>
<evidence type="ECO:0000256" key="3">
    <source>
        <dbReference type="ARBA" id="ARBA00023125"/>
    </source>
</evidence>
<name>A0A5N5P2E4_9ROSI</name>
<organism evidence="9 10">
    <name type="scientific">Salix brachista</name>
    <dbReference type="NCBI Taxonomy" id="2182728"/>
    <lineage>
        <taxon>Eukaryota</taxon>
        <taxon>Viridiplantae</taxon>
        <taxon>Streptophyta</taxon>
        <taxon>Embryophyta</taxon>
        <taxon>Tracheophyta</taxon>
        <taxon>Spermatophyta</taxon>
        <taxon>Magnoliopsida</taxon>
        <taxon>eudicotyledons</taxon>
        <taxon>Gunneridae</taxon>
        <taxon>Pentapetalae</taxon>
        <taxon>rosids</taxon>
        <taxon>fabids</taxon>
        <taxon>Malpighiales</taxon>
        <taxon>Salicaceae</taxon>
        <taxon>Saliceae</taxon>
        <taxon>Salix</taxon>
    </lineage>
</organism>
<keyword evidence="3" id="KW-0238">DNA-binding</keyword>
<dbReference type="CDD" id="cd12203">
    <property type="entry name" value="GT1"/>
    <property type="match status" value="1"/>
</dbReference>
<keyword evidence="6" id="KW-0175">Coiled coil</keyword>
<protein>
    <recommendedName>
        <fullName evidence="8">Myb-like domain-containing protein</fullName>
    </recommendedName>
</protein>
<dbReference type="Pfam" id="PF13837">
    <property type="entry name" value="Myb_DNA-bind_4"/>
    <property type="match status" value="1"/>
</dbReference>
<dbReference type="FunFam" id="1.10.10.60:FF:000032">
    <property type="entry name" value="Zinc finger and SCAN domain-containing 20"/>
    <property type="match status" value="1"/>
</dbReference>
<evidence type="ECO:0000313" key="10">
    <source>
        <dbReference type="Proteomes" id="UP000326939"/>
    </source>
</evidence>
<feature type="region of interest" description="Disordered" evidence="7">
    <location>
        <begin position="208"/>
        <end position="279"/>
    </location>
</feature>
<dbReference type="GO" id="GO:0005634">
    <property type="term" value="C:nucleus"/>
    <property type="evidence" value="ECO:0007669"/>
    <property type="project" value="UniProtKB-SubCell"/>
</dbReference>
<dbReference type="AlphaFoldDB" id="A0A5N5P2E4"/>
<evidence type="ECO:0000256" key="2">
    <source>
        <dbReference type="ARBA" id="ARBA00023015"/>
    </source>
</evidence>
<evidence type="ECO:0000256" key="5">
    <source>
        <dbReference type="ARBA" id="ARBA00023242"/>
    </source>
</evidence>
<dbReference type="GO" id="GO:0003677">
    <property type="term" value="F:DNA binding"/>
    <property type="evidence" value="ECO:0007669"/>
    <property type="project" value="UniProtKB-KW"/>
</dbReference>
<evidence type="ECO:0000256" key="1">
    <source>
        <dbReference type="ARBA" id="ARBA00004123"/>
    </source>
</evidence>
<evidence type="ECO:0000259" key="8">
    <source>
        <dbReference type="PROSITE" id="PS50090"/>
    </source>
</evidence>
<dbReference type="Gene3D" id="1.10.10.60">
    <property type="entry name" value="Homeodomain-like"/>
    <property type="match status" value="1"/>
</dbReference>
<reference evidence="10" key="1">
    <citation type="journal article" date="2019" name="Gigascience">
        <title>De novo genome assembly of the endangered Acer yangbiense, a plant species with extremely small populations endemic to Yunnan Province, China.</title>
        <authorList>
            <person name="Yang J."/>
            <person name="Wariss H.M."/>
            <person name="Tao L."/>
            <person name="Zhang R."/>
            <person name="Yun Q."/>
            <person name="Hollingsworth P."/>
            <person name="Dao Z."/>
            <person name="Luo G."/>
            <person name="Guo H."/>
            <person name="Ma Y."/>
            <person name="Sun W."/>
        </authorList>
    </citation>
    <scope>NUCLEOTIDE SEQUENCE [LARGE SCALE GENOMIC DNA]</scope>
    <source>
        <strain evidence="10">cv. br00</strain>
    </source>
</reference>
<dbReference type="PANTHER" id="PTHR21654">
    <property type="entry name" value="FI21293P1"/>
    <property type="match status" value="1"/>
</dbReference>
<feature type="domain" description="Myb-like" evidence="8">
    <location>
        <begin position="34"/>
        <end position="98"/>
    </location>
</feature>
<comment type="caution">
    <text evidence="9">The sequence shown here is derived from an EMBL/GenBank/DDBJ whole genome shotgun (WGS) entry which is preliminary data.</text>
</comment>
<dbReference type="InterPro" id="IPR001005">
    <property type="entry name" value="SANT/Myb"/>
</dbReference>
<dbReference type="Proteomes" id="UP000326939">
    <property type="component" value="Chromosome 1"/>
</dbReference>